<evidence type="ECO:0000313" key="2">
    <source>
        <dbReference type="Proteomes" id="UP000286594"/>
    </source>
</evidence>
<dbReference type="GO" id="GO:0016020">
    <property type="term" value="C:membrane"/>
    <property type="evidence" value="ECO:0007669"/>
    <property type="project" value="InterPro"/>
</dbReference>
<proteinExistence type="predicted"/>
<dbReference type="GO" id="GO:0008146">
    <property type="term" value="F:sulfotransferase activity"/>
    <property type="evidence" value="ECO:0007669"/>
    <property type="project" value="InterPro"/>
</dbReference>
<evidence type="ECO:0008006" key="3">
    <source>
        <dbReference type="Google" id="ProtNLM"/>
    </source>
</evidence>
<protein>
    <recommendedName>
        <fullName evidence="3">Sulfotransferase family protein</fullName>
    </recommendedName>
</protein>
<organism evidence="1 2">
    <name type="scientific">Paenirhodobacter ferrireducens</name>
    <dbReference type="NCBI Taxonomy" id="1215032"/>
    <lineage>
        <taxon>Bacteria</taxon>
        <taxon>Pseudomonadati</taxon>
        <taxon>Pseudomonadota</taxon>
        <taxon>Alphaproteobacteria</taxon>
        <taxon>Rhodobacterales</taxon>
        <taxon>Rhodobacter group</taxon>
        <taxon>Paenirhodobacter</taxon>
    </lineage>
</organism>
<dbReference type="InterPro" id="IPR005331">
    <property type="entry name" value="Sulfotransferase"/>
</dbReference>
<dbReference type="Pfam" id="PF03567">
    <property type="entry name" value="Sulfotransfer_2"/>
    <property type="match status" value="1"/>
</dbReference>
<reference evidence="1 2" key="1">
    <citation type="submission" date="2019-01" db="EMBL/GenBank/DDBJ databases">
        <title>Sinorhodobacter populi sp. nov. isolated from the symptomatic bark tissue of Populus euramericana canker.</title>
        <authorList>
            <person name="Xu G."/>
        </authorList>
    </citation>
    <scope>NUCLEOTIDE SEQUENCE [LARGE SCALE GENOMIC DNA]</scope>
    <source>
        <strain evidence="1 2">CCTCC AB2012026</strain>
    </source>
</reference>
<dbReference type="Proteomes" id="UP000286594">
    <property type="component" value="Unassembled WGS sequence"/>
</dbReference>
<gene>
    <name evidence="1" type="ORF">EOW65_01415</name>
</gene>
<accession>A0A443LVG5</accession>
<keyword evidence="2" id="KW-1185">Reference proteome</keyword>
<dbReference type="OrthoDB" id="8756565at2"/>
<dbReference type="AlphaFoldDB" id="A0A443LVG5"/>
<evidence type="ECO:0000313" key="1">
    <source>
        <dbReference type="EMBL" id="RWR53149.1"/>
    </source>
</evidence>
<sequence>MMPPDHFPGFDNRLTFGTGHSHYALEIGGKRILYAYIRKNGCSAFKTAMGLASDVSIGAARRLRAGPFGRYDARIFVWRDPEERLVSLYRNKILDRKNAEDLIRRYREVMQEEPSSFERFALFATTGADPHLIAQRHHLRPIRYTHAIELGALHATMCSLVGPEAAAPFRVPVNPSRKAPVEVTPYARALLHRIYACDFQMIETILAQQSRLSAPRG</sequence>
<comment type="caution">
    <text evidence="1">The sequence shown here is derived from an EMBL/GenBank/DDBJ whole genome shotgun (WGS) entry which is preliminary data.</text>
</comment>
<dbReference type="EMBL" id="SAVB01000001">
    <property type="protein sequence ID" value="RWR53149.1"/>
    <property type="molecule type" value="Genomic_DNA"/>
</dbReference>
<name>A0A443LVG5_9RHOB</name>